<evidence type="ECO:0000256" key="2">
    <source>
        <dbReference type="SAM" id="Phobius"/>
    </source>
</evidence>
<dbReference type="Proteomes" id="UP000886885">
    <property type="component" value="Chromosome 4D"/>
</dbReference>
<keyword evidence="2" id="KW-1133">Transmembrane helix</keyword>
<keyword evidence="2" id="KW-0812">Transmembrane</keyword>
<keyword evidence="4" id="KW-1185">Reference proteome</keyword>
<dbReference type="PANTHER" id="PTHR34741">
    <property type="entry name" value="IMAP FAMILY MEMBER 1, PUTATIVE-RELATED"/>
    <property type="match status" value="1"/>
</dbReference>
<accession>A0A8X8D4F1</accession>
<dbReference type="PANTHER" id="PTHR34741:SF1">
    <property type="entry name" value="PGG DOMAIN-CONTAINING PROTEIN"/>
    <property type="match status" value="1"/>
</dbReference>
<sequence>MGIAQSIYVSAATYLSQLVCGRDAPLISSSVVTLNSQLAEIQPPALSITVNQETPQPSDLHPSSPATDPESQLPETQSQVLSPAVNQESTQPQVLSPAVNPEGTQQQQPQELSIAINEKPTNTESTVVNKRVPWEKILVAFCFASALEIDLAYEKINQHSKPNLKFCLHLVCITLTFVSLIVSQLIRKKFPVASRMLGKVGIGFGVTAFFIIIASPLMTMSQLNYAT</sequence>
<reference evidence="3" key="1">
    <citation type="journal article" date="2020" name="bioRxiv">
        <title>Hybrid origin of Populus tomentosa Carr. identified through genome sequencing and phylogenomic analysis.</title>
        <authorList>
            <person name="An X."/>
            <person name="Gao K."/>
            <person name="Chen Z."/>
            <person name="Li J."/>
            <person name="Yang X."/>
            <person name="Yang X."/>
            <person name="Zhou J."/>
            <person name="Guo T."/>
            <person name="Zhao T."/>
            <person name="Huang S."/>
            <person name="Miao D."/>
            <person name="Khan W.U."/>
            <person name="Rao P."/>
            <person name="Ye M."/>
            <person name="Lei B."/>
            <person name="Liao W."/>
            <person name="Wang J."/>
            <person name="Ji L."/>
            <person name="Li Y."/>
            <person name="Guo B."/>
            <person name="Mustafa N.S."/>
            <person name="Li S."/>
            <person name="Yun Q."/>
            <person name="Keller S.R."/>
            <person name="Mao J."/>
            <person name="Zhang R."/>
            <person name="Strauss S.H."/>
        </authorList>
    </citation>
    <scope>NUCLEOTIDE SEQUENCE</scope>
    <source>
        <strain evidence="3">GM15</strain>
        <tissue evidence="3">Leaf</tissue>
    </source>
</reference>
<feature type="transmembrane region" description="Helical" evidence="2">
    <location>
        <begin position="198"/>
        <end position="218"/>
    </location>
</feature>
<proteinExistence type="predicted"/>
<evidence type="ECO:0000313" key="4">
    <source>
        <dbReference type="Proteomes" id="UP000886885"/>
    </source>
</evidence>
<feature type="compositionally biased region" description="Polar residues" evidence="1">
    <location>
        <begin position="64"/>
        <end position="94"/>
    </location>
</feature>
<comment type="caution">
    <text evidence="3">The sequence shown here is derived from an EMBL/GenBank/DDBJ whole genome shotgun (WGS) entry which is preliminary data.</text>
</comment>
<keyword evidence="2" id="KW-0472">Membrane</keyword>
<dbReference type="EMBL" id="JAAWWB010000008">
    <property type="protein sequence ID" value="KAG6777262.1"/>
    <property type="molecule type" value="Genomic_DNA"/>
</dbReference>
<organism evidence="3 4">
    <name type="scientific">Populus tomentosa</name>
    <name type="common">Chinese white poplar</name>
    <dbReference type="NCBI Taxonomy" id="118781"/>
    <lineage>
        <taxon>Eukaryota</taxon>
        <taxon>Viridiplantae</taxon>
        <taxon>Streptophyta</taxon>
        <taxon>Embryophyta</taxon>
        <taxon>Tracheophyta</taxon>
        <taxon>Spermatophyta</taxon>
        <taxon>Magnoliopsida</taxon>
        <taxon>eudicotyledons</taxon>
        <taxon>Gunneridae</taxon>
        <taxon>Pentapetalae</taxon>
        <taxon>rosids</taxon>
        <taxon>fabids</taxon>
        <taxon>Malpighiales</taxon>
        <taxon>Salicaceae</taxon>
        <taxon>Saliceae</taxon>
        <taxon>Populus</taxon>
    </lineage>
</organism>
<dbReference type="OrthoDB" id="1745749at2759"/>
<evidence type="ECO:0000256" key="1">
    <source>
        <dbReference type="SAM" id="MobiDB-lite"/>
    </source>
</evidence>
<gene>
    <name evidence="3" type="ORF">POTOM_017079</name>
</gene>
<dbReference type="AlphaFoldDB" id="A0A8X8D4F1"/>
<protein>
    <submittedName>
        <fullName evidence="3">Uncharacterized protein</fullName>
    </submittedName>
</protein>
<feature type="transmembrane region" description="Helical" evidence="2">
    <location>
        <begin position="168"/>
        <end position="186"/>
    </location>
</feature>
<feature type="region of interest" description="Disordered" evidence="1">
    <location>
        <begin position="51"/>
        <end position="110"/>
    </location>
</feature>
<name>A0A8X8D4F1_POPTO</name>
<evidence type="ECO:0000313" key="3">
    <source>
        <dbReference type="EMBL" id="KAG6777262.1"/>
    </source>
</evidence>